<dbReference type="EMBL" id="CP041253">
    <property type="protein sequence ID" value="QDH81156.1"/>
    <property type="molecule type" value="Genomic_DNA"/>
</dbReference>
<proteinExistence type="predicted"/>
<dbReference type="InterPro" id="IPR018490">
    <property type="entry name" value="cNMP-bd_dom_sf"/>
</dbReference>
<evidence type="ECO:0000313" key="2">
    <source>
        <dbReference type="EMBL" id="QDH81156.1"/>
    </source>
</evidence>
<gene>
    <name evidence="2" type="ORF">FKX85_19830</name>
</gene>
<dbReference type="Gene3D" id="2.60.120.10">
    <property type="entry name" value="Jelly Rolls"/>
    <property type="match status" value="1"/>
</dbReference>
<dbReference type="CDD" id="cd00038">
    <property type="entry name" value="CAP_ED"/>
    <property type="match status" value="1"/>
</dbReference>
<feature type="domain" description="Cyclic nucleotide-binding" evidence="1">
    <location>
        <begin position="11"/>
        <end position="114"/>
    </location>
</feature>
<protein>
    <submittedName>
        <fullName evidence="2">Crp/Fnr family transcriptional regulator</fullName>
    </submittedName>
</protein>
<sequence length="190" mass="21918">MEKMLADLIRIKTNLADEQIGYILSCFEPIHVQKNTLLLKPGNVSSKLFFIQKGCLRLYYDNEDQNVLTRFMAFENTFLTSIVSFISRAPSSEYIQAVEDSKLLVISFNQFNHLRNTISEWDKMYIHILEYGLTVVNSKLSSLLTQNATERYLALLKDNPELVQRLSNSNLAAYLNVSPETLSRLKSKIW</sequence>
<dbReference type="Pfam" id="PF00027">
    <property type="entry name" value="cNMP_binding"/>
    <property type="match status" value="1"/>
</dbReference>
<reference evidence="2 3" key="1">
    <citation type="submission" date="2019-06" db="EMBL/GenBank/DDBJ databases">
        <title>Echinicola alkalisoli sp. nov. isolated from saline soil.</title>
        <authorList>
            <person name="Sun J.-Q."/>
            <person name="Xu L."/>
        </authorList>
    </citation>
    <scope>NUCLEOTIDE SEQUENCE [LARGE SCALE GENOMIC DNA]</scope>
    <source>
        <strain evidence="2 3">LN3S3</strain>
    </source>
</reference>
<evidence type="ECO:0000313" key="3">
    <source>
        <dbReference type="Proteomes" id="UP000316614"/>
    </source>
</evidence>
<dbReference type="OrthoDB" id="667553at2"/>
<keyword evidence="3" id="KW-1185">Reference proteome</keyword>
<dbReference type="SUPFAM" id="SSF51206">
    <property type="entry name" value="cAMP-binding domain-like"/>
    <property type="match status" value="1"/>
</dbReference>
<organism evidence="2 3">
    <name type="scientific">Echinicola soli</name>
    <dbReference type="NCBI Taxonomy" id="2591634"/>
    <lineage>
        <taxon>Bacteria</taxon>
        <taxon>Pseudomonadati</taxon>
        <taxon>Bacteroidota</taxon>
        <taxon>Cytophagia</taxon>
        <taxon>Cytophagales</taxon>
        <taxon>Cyclobacteriaceae</taxon>
        <taxon>Echinicola</taxon>
    </lineage>
</organism>
<name>A0A514CMW5_9BACT</name>
<accession>A0A514CMW5</accession>
<dbReference type="KEGG" id="echi:FKX85_19830"/>
<dbReference type="Proteomes" id="UP000316614">
    <property type="component" value="Chromosome"/>
</dbReference>
<dbReference type="InterPro" id="IPR014710">
    <property type="entry name" value="RmlC-like_jellyroll"/>
</dbReference>
<dbReference type="InterPro" id="IPR000595">
    <property type="entry name" value="cNMP-bd_dom"/>
</dbReference>
<dbReference type="PROSITE" id="PS50042">
    <property type="entry name" value="CNMP_BINDING_3"/>
    <property type="match status" value="1"/>
</dbReference>
<evidence type="ECO:0000259" key="1">
    <source>
        <dbReference type="PROSITE" id="PS50042"/>
    </source>
</evidence>
<dbReference type="AlphaFoldDB" id="A0A514CMW5"/>
<dbReference type="SMART" id="SM00100">
    <property type="entry name" value="cNMP"/>
    <property type="match status" value="1"/>
</dbReference>